<dbReference type="STRING" id="436907.A7THV8"/>
<dbReference type="GeneID" id="5546390"/>
<dbReference type="SUPFAM" id="SSF49899">
    <property type="entry name" value="Concanavalin A-like lectins/glucanases"/>
    <property type="match status" value="1"/>
</dbReference>
<evidence type="ECO:0000259" key="7">
    <source>
        <dbReference type="Pfam" id="PF03388"/>
    </source>
</evidence>
<evidence type="ECO:0000256" key="5">
    <source>
        <dbReference type="ARBA" id="ARBA00023136"/>
    </source>
</evidence>
<evidence type="ECO:0000313" key="8">
    <source>
        <dbReference type="EMBL" id="EDO18120.1"/>
    </source>
</evidence>
<reference evidence="8 9" key="1">
    <citation type="journal article" date="2007" name="Proc. Natl. Acad. Sci. U.S.A.">
        <title>Independent sorting-out of thousands of duplicated gene pairs in two yeast species descended from a whole-genome duplication.</title>
        <authorList>
            <person name="Scannell D.R."/>
            <person name="Frank A.C."/>
            <person name="Conant G.C."/>
            <person name="Byrne K.P."/>
            <person name="Woolfit M."/>
            <person name="Wolfe K.H."/>
        </authorList>
    </citation>
    <scope>NUCLEOTIDE SEQUENCE [LARGE SCALE GENOMIC DNA]</scope>
    <source>
        <strain evidence="9">ATCC 22028 / DSM 70294 / BCRC 21397 / CBS 2163 / NBRC 10782 / NRRL Y-8283 / UCD 57-17</strain>
    </source>
</reference>
<dbReference type="InParanoid" id="A7THV8"/>
<dbReference type="KEGG" id="vpo:Kpol_1031p24"/>
<dbReference type="OMA" id="MGFPKNL"/>
<dbReference type="InterPro" id="IPR005052">
    <property type="entry name" value="Lectin_leg"/>
</dbReference>
<dbReference type="InterPro" id="IPR051136">
    <property type="entry name" value="Intracellular_Lectin-GPT"/>
</dbReference>
<feature type="transmembrane region" description="Helical" evidence="6">
    <location>
        <begin position="401"/>
        <end position="423"/>
    </location>
</feature>
<keyword evidence="9" id="KW-1185">Reference proteome</keyword>
<accession>A7THV8</accession>
<dbReference type="RefSeq" id="XP_001645978.1">
    <property type="nucleotide sequence ID" value="XM_001645928.1"/>
</dbReference>
<dbReference type="Pfam" id="PF03388">
    <property type="entry name" value="Lectin_leg-like"/>
    <property type="match status" value="1"/>
</dbReference>
<dbReference type="PANTHER" id="PTHR12223:SF45">
    <property type="entry name" value="RE50040P"/>
    <property type="match status" value="1"/>
</dbReference>
<dbReference type="OrthoDB" id="270293at2759"/>
<dbReference type="Proteomes" id="UP000000267">
    <property type="component" value="Unassembled WGS sequence"/>
</dbReference>
<evidence type="ECO:0000256" key="1">
    <source>
        <dbReference type="ARBA" id="ARBA00004479"/>
    </source>
</evidence>
<organism evidence="9">
    <name type="scientific">Vanderwaltozyma polyspora (strain ATCC 22028 / DSM 70294 / BCRC 21397 / CBS 2163 / NBRC 10782 / NRRL Y-8283 / UCD 57-17)</name>
    <name type="common">Kluyveromyces polysporus</name>
    <dbReference type="NCBI Taxonomy" id="436907"/>
    <lineage>
        <taxon>Eukaryota</taxon>
        <taxon>Fungi</taxon>
        <taxon>Dikarya</taxon>
        <taxon>Ascomycota</taxon>
        <taxon>Saccharomycotina</taxon>
        <taxon>Saccharomycetes</taxon>
        <taxon>Saccharomycetales</taxon>
        <taxon>Saccharomycetaceae</taxon>
        <taxon>Vanderwaltozyma</taxon>
    </lineage>
</organism>
<keyword evidence="4 6" id="KW-1133">Transmembrane helix</keyword>
<dbReference type="PhylomeDB" id="A7THV8"/>
<comment type="subcellular location">
    <subcellularLocation>
        <location evidence="1">Membrane</location>
        <topology evidence="1">Single-pass type I membrane protein</topology>
    </subcellularLocation>
</comment>
<dbReference type="AlphaFoldDB" id="A7THV8"/>
<keyword evidence="3" id="KW-0732">Signal</keyword>
<dbReference type="InterPro" id="IPR013320">
    <property type="entry name" value="ConA-like_dom_sf"/>
</dbReference>
<name>A7THV8_VANPO</name>
<evidence type="ECO:0000256" key="4">
    <source>
        <dbReference type="ARBA" id="ARBA00022989"/>
    </source>
</evidence>
<dbReference type="Gene3D" id="2.60.120.200">
    <property type="match status" value="1"/>
</dbReference>
<sequence>MINYNSKDISPKKAGLATFIVALFILFQIVAQRWSNKRLENELNSSNYFGFTDRNSDISKVFNLDASLSVPFLDKINKFWHVRGETQIRNSEFIRLTKAGSHNTHGVVLSNGIGDNTINDFEILVKFRLSRREASDINNKKNSKSNDMGEGMVFVVTPENDFITKDFTSDAAKEEYMRTSGGVIGHDMTLMGFPRNLPGLALVIDTYQNSKRPTSGAKIPFMDAMLNVDPAKDFYDRDSDGDASTSTSLKLNDHHIQLNDSIMDGDITTMRIIYLESISFLKVDIKYKSEGDYWIELFHATEDVFIPKNAKTGQRFIGIGAVNGIATENVDILDVQTNEFHWDDHDESSEESYDYVKEVQKYLSQEYGQMISMEMDEYKRWKMIKAQPNYQTTRAVVSGGFSFVSLILRTIVFFILLGIAYLASMFIKIGPSKDLINDRRFQKRAGVLPP</sequence>
<dbReference type="eggNOG" id="ENOG502QVEK">
    <property type="taxonomic scope" value="Eukaryota"/>
</dbReference>
<evidence type="ECO:0000256" key="3">
    <source>
        <dbReference type="ARBA" id="ARBA00022729"/>
    </source>
</evidence>
<dbReference type="GO" id="GO:0006888">
    <property type="term" value="P:endoplasmic reticulum to Golgi vesicle-mediated transport"/>
    <property type="evidence" value="ECO:0007669"/>
    <property type="project" value="TreeGrafter"/>
</dbReference>
<proteinExistence type="predicted"/>
<dbReference type="GO" id="GO:0005537">
    <property type="term" value="F:D-mannose binding"/>
    <property type="evidence" value="ECO:0007669"/>
    <property type="project" value="TreeGrafter"/>
</dbReference>
<feature type="domain" description="L-type lectin-like" evidence="7">
    <location>
        <begin position="190"/>
        <end position="340"/>
    </location>
</feature>
<evidence type="ECO:0000313" key="9">
    <source>
        <dbReference type="Proteomes" id="UP000000267"/>
    </source>
</evidence>
<evidence type="ECO:0000256" key="2">
    <source>
        <dbReference type="ARBA" id="ARBA00022692"/>
    </source>
</evidence>
<evidence type="ECO:0000256" key="6">
    <source>
        <dbReference type="SAM" id="Phobius"/>
    </source>
</evidence>
<keyword evidence="5 6" id="KW-0472">Membrane</keyword>
<dbReference type="CDD" id="cd07308">
    <property type="entry name" value="lectin_leg-like"/>
    <property type="match status" value="1"/>
</dbReference>
<dbReference type="FunCoup" id="A7THV8">
    <property type="interactions" value="21"/>
</dbReference>
<dbReference type="EMBL" id="DS480393">
    <property type="protein sequence ID" value="EDO18120.1"/>
    <property type="molecule type" value="Genomic_DNA"/>
</dbReference>
<dbReference type="HOGENOM" id="CLU_050744_0_0_1"/>
<gene>
    <name evidence="8" type="ORF">Kpol_1031p24</name>
</gene>
<dbReference type="GO" id="GO:0005793">
    <property type="term" value="C:endoplasmic reticulum-Golgi intermediate compartment"/>
    <property type="evidence" value="ECO:0007669"/>
    <property type="project" value="TreeGrafter"/>
</dbReference>
<dbReference type="GO" id="GO:0005789">
    <property type="term" value="C:endoplasmic reticulum membrane"/>
    <property type="evidence" value="ECO:0007669"/>
    <property type="project" value="TreeGrafter"/>
</dbReference>
<dbReference type="GO" id="GO:0000139">
    <property type="term" value="C:Golgi membrane"/>
    <property type="evidence" value="ECO:0007669"/>
    <property type="project" value="TreeGrafter"/>
</dbReference>
<dbReference type="GO" id="GO:0030134">
    <property type="term" value="C:COPII-coated ER to Golgi transport vesicle"/>
    <property type="evidence" value="ECO:0007669"/>
    <property type="project" value="TreeGrafter"/>
</dbReference>
<dbReference type="PANTHER" id="PTHR12223">
    <property type="entry name" value="VESICULAR MANNOSE-BINDING LECTIN"/>
    <property type="match status" value="1"/>
</dbReference>
<keyword evidence="2 6" id="KW-0812">Transmembrane</keyword>
<protein>
    <recommendedName>
        <fullName evidence="7">L-type lectin-like domain-containing protein</fullName>
    </recommendedName>
</protein>